<evidence type="ECO:0000259" key="1">
    <source>
        <dbReference type="Pfam" id="PF06276"/>
    </source>
</evidence>
<dbReference type="RefSeq" id="WP_264018712.1">
    <property type="nucleotide sequence ID" value="NZ_CP096973.1"/>
</dbReference>
<dbReference type="InterPro" id="IPR008090">
    <property type="entry name" value="Fe_iron_reduct"/>
</dbReference>
<dbReference type="InterPro" id="IPR024726">
    <property type="entry name" value="FhuF_C"/>
</dbReference>
<sequence>MTQALRQHDRTLPLTLKDCYQGPLAHFTPPFIGDVAPSRAIKASRWQSAELLEQDIARYAERYPGGDLRAITSLWSKWHFSAMAIPTLAAHLLLNRDLPVGLDDVQVIVNDHGCTQGLWLPHEGKKFCTLDTNERFATLINQHWEPLIERLSAISGAAPRVFWSNAGGYVDYYVNALATHPLVNQGALTATRTLLTSRTLNGQRNPLFEPVRTYQPKDSEALKRVRKLCCLRYLLNDFEVCSNCPLEGCDRVARHR</sequence>
<dbReference type="Pfam" id="PF06276">
    <property type="entry name" value="FhuF"/>
    <property type="match status" value="1"/>
</dbReference>
<dbReference type="InterPro" id="IPR022770">
    <property type="entry name" value="IucA/IucC-like_C"/>
</dbReference>
<name>A0AA46TRN0_9GAMM</name>
<gene>
    <name evidence="3" type="primary">fhuF</name>
    <name evidence="3" type="ORF">M0220_03660</name>
</gene>
<keyword evidence="4" id="KW-1185">Reference proteome</keyword>
<dbReference type="KEGG" id="hqn:M0220_03660"/>
<reference evidence="3" key="1">
    <citation type="submission" date="2022-05" db="EMBL/GenBank/DDBJ databases">
        <title>Complete sequence of a novel PHA-producing Halomonas strain.</title>
        <authorList>
            <person name="Zheng Z."/>
        </authorList>
    </citation>
    <scope>NUCLEOTIDE SEQUENCE</scope>
    <source>
        <strain evidence="3">ZZQ-149</strain>
    </source>
</reference>
<dbReference type="GO" id="GO:0003824">
    <property type="term" value="F:catalytic activity"/>
    <property type="evidence" value="ECO:0007669"/>
    <property type="project" value="UniProtKB-ARBA"/>
</dbReference>
<evidence type="ECO:0000313" key="3">
    <source>
        <dbReference type="EMBL" id="UYO75265.1"/>
    </source>
</evidence>
<evidence type="ECO:0000259" key="2">
    <source>
        <dbReference type="Pfam" id="PF11575"/>
    </source>
</evidence>
<feature type="domain" description="Ferric siderophore reductase C-terminal" evidence="2">
    <location>
        <begin position="226"/>
        <end position="246"/>
    </location>
</feature>
<protein>
    <submittedName>
        <fullName evidence="3">Siderophore-iron reductase FhuF</fullName>
    </submittedName>
</protein>
<proteinExistence type="predicted"/>
<dbReference type="Proteomes" id="UP001164935">
    <property type="component" value="Chromosome"/>
</dbReference>
<accession>A0AA46TRN0</accession>
<dbReference type="NCBIfam" id="TIGR03951">
    <property type="entry name" value="Fe_III_red_FhuF"/>
    <property type="match status" value="1"/>
</dbReference>
<dbReference type="AlphaFoldDB" id="A0AA46TRN0"/>
<dbReference type="EMBL" id="CP096973">
    <property type="protein sequence ID" value="UYO75265.1"/>
    <property type="molecule type" value="Genomic_DNA"/>
</dbReference>
<dbReference type="GO" id="GO:0051537">
    <property type="term" value="F:2 iron, 2 sulfur cluster binding"/>
    <property type="evidence" value="ECO:0007669"/>
    <property type="project" value="InterPro"/>
</dbReference>
<feature type="domain" description="Aerobactin siderophore biosynthesis IucA/IucC-like C-terminal" evidence="1">
    <location>
        <begin position="73"/>
        <end position="217"/>
    </location>
</feature>
<evidence type="ECO:0000313" key="4">
    <source>
        <dbReference type="Proteomes" id="UP001164935"/>
    </source>
</evidence>
<dbReference type="Pfam" id="PF11575">
    <property type="entry name" value="FhuF_C"/>
    <property type="match status" value="1"/>
</dbReference>
<organism evidence="3 4">
    <name type="scientific">Halomonas qinghailakensis</name>
    <dbReference type="NCBI Taxonomy" id="2937790"/>
    <lineage>
        <taxon>Bacteria</taxon>
        <taxon>Pseudomonadati</taxon>
        <taxon>Pseudomonadota</taxon>
        <taxon>Gammaproteobacteria</taxon>
        <taxon>Oceanospirillales</taxon>
        <taxon>Halomonadaceae</taxon>
        <taxon>Halomonas</taxon>
    </lineage>
</organism>